<evidence type="ECO:0000256" key="1">
    <source>
        <dbReference type="SAM" id="MobiDB-lite"/>
    </source>
</evidence>
<feature type="compositionally biased region" description="Basic and acidic residues" evidence="1">
    <location>
        <begin position="46"/>
        <end position="67"/>
    </location>
</feature>
<comment type="caution">
    <text evidence="2">The sequence shown here is derived from an EMBL/GenBank/DDBJ whole genome shotgun (WGS) entry which is preliminary data.</text>
</comment>
<proteinExistence type="predicted"/>
<feature type="region of interest" description="Disordered" evidence="1">
    <location>
        <begin position="114"/>
        <end position="164"/>
    </location>
</feature>
<keyword evidence="3" id="KW-1185">Reference proteome</keyword>
<reference evidence="2" key="1">
    <citation type="journal article" date="2022" name="bioRxiv">
        <title>Sequencing and chromosome-scale assembly of the giantPleurodeles waltlgenome.</title>
        <authorList>
            <person name="Brown T."/>
            <person name="Elewa A."/>
            <person name="Iarovenko S."/>
            <person name="Subramanian E."/>
            <person name="Araus A.J."/>
            <person name="Petzold A."/>
            <person name="Susuki M."/>
            <person name="Suzuki K.-i.T."/>
            <person name="Hayashi T."/>
            <person name="Toyoda A."/>
            <person name="Oliveira C."/>
            <person name="Osipova E."/>
            <person name="Leigh N.D."/>
            <person name="Simon A."/>
            <person name="Yun M.H."/>
        </authorList>
    </citation>
    <scope>NUCLEOTIDE SEQUENCE</scope>
    <source>
        <strain evidence="2">20211129_DDA</strain>
        <tissue evidence="2">Liver</tissue>
    </source>
</reference>
<evidence type="ECO:0000313" key="3">
    <source>
        <dbReference type="Proteomes" id="UP001066276"/>
    </source>
</evidence>
<feature type="region of interest" description="Disordered" evidence="1">
    <location>
        <begin position="40"/>
        <end position="67"/>
    </location>
</feature>
<organism evidence="2 3">
    <name type="scientific">Pleurodeles waltl</name>
    <name type="common">Iberian ribbed newt</name>
    <dbReference type="NCBI Taxonomy" id="8319"/>
    <lineage>
        <taxon>Eukaryota</taxon>
        <taxon>Metazoa</taxon>
        <taxon>Chordata</taxon>
        <taxon>Craniata</taxon>
        <taxon>Vertebrata</taxon>
        <taxon>Euteleostomi</taxon>
        <taxon>Amphibia</taxon>
        <taxon>Batrachia</taxon>
        <taxon>Caudata</taxon>
        <taxon>Salamandroidea</taxon>
        <taxon>Salamandridae</taxon>
        <taxon>Pleurodelinae</taxon>
        <taxon>Pleurodeles</taxon>
    </lineage>
</organism>
<dbReference type="EMBL" id="JANPWB010000010">
    <property type="protein sequence ID" value="KAJ1134788.1"/>
    <property type="molecule type" value="Genomic_DNA"/>
</dbReference>
<dbReference type="Proteomes" id="UP001066276">
    <property type="component" value="Chromosome 6"/>
</dbReference>
<gene>
    <name evidence="2" type="ORF">NDU88_001235</name>
</gene>
<feature type="compositionally biased region" description="Basic and acidic residues" evidence="1">
    <location>
        <begin position="145"/>
        <end position="154"/>
    </location>
</feature>
<protein>
    <submittedName>
        <fullName evidence="2">Uncharacterized protein</fullName>
    </submittedName>
</protein>
<dbReference type="AlphaFoldDB" id="A0AAV7Q965"/>
<evidence type="ECO:0000313" key="2">
    <source>
        <dbReference type="EMBL" id="KAJ1134788.1"/>
    </source>
</evidence>
<accession>A0AAV7Q965</accession>
<sequence>MGLVMQEDELGSGMAPGALAGRQPCTAMSLGLTHRVHVAPKKTRRLRSEPKHNGRERQHGREDELTRREVSTLISNVHLRIRSGLPVYEARIFRHGENEPKKLWTREDAEAKERCASQLTEHSSSSKEQHHGKPLTQEDTCGVPGKREPRKSCLEEGAGMAYRT</sequence>
<name>A0AAV7Q965_PLEWA</name>